<feature type="domain" description="Lumazine-binding" evidence="11">
    <location>
        <begin position="1"/>
        <end position="87"/>
    </location>
</feature>
<accession>A0A3D8J784</accession>
<dbReference type="AlphaFoldDB" id="A0A3D8J784"/>
<evidence type="ECO:0000256" key="2">
    <source>
        <dbReference type="ARBA" id="ARBA00002803"/>
    </source>
</evidence>
<dbReference type="Pfam" id="PF00677">
    <property type="entry name" value="Lum_binding"/>
    <property type="match status" value="2"/>
</dbReference>
<dbReference type="PANTHER" id="PTHR21098">
    <property type="entry name" value="RIBOFLAVIN SYNTHASE ALPHA CHAIN"/>
    <property type="match status" value="1"/>
</dbReference>
<evidence type="ECO:0000259" key="11">
    <source>
        <dbReference type="PROSITE" id="PS51177"/>
    </source>
</evidence>
<dbReference type="InterPro" id="IPR001783">
    <property type="entry name" value="Lumazine-bd"/>
</dbReference>
<evidence type="ECO:0000256" key="3">
    <source>
        <dbReference type="ARBA" id="ARBA00004887"/>
    </source>
</evidence>
<dbReference type="NCBIfam" id="TIGR00187">
    <property type="entry name" value="ribE"/>
    <property type="match status" value="1"/>
</dbReference>
<evidence type="ECO:0000313" key="13">
    <source>
        <dbReference type="Proteomes" id="UP000256424"/>
    </source>
</evidence>
<dbReference type="PIRSF" id="PIRSF000498">
    <property type="entry name" value="Riboflavin_syn_A"/>
    <property type="match status" value="1"/>
</dbReference>
<comment type="caution">
    <text evidence="12">The sequence shown here is derived from an EMBL/GenBank/DDBJ whole genome shotgun (WGS) entry which is preliminary data.</text>
</comment>
<dbReference type="PROSITE" id="PS51177">
    <property type="entry name" value="LUMAZINE_BIND"/>
    <property type="match status" value="2"/>
</dbReference>
<dbReference type="Gene3D" id="2.40.30.20">
    <property type="match status" value="2"/>
</dbReference>
<evidence type="ECO:0000256" key="5">
    <source>
        <dbReference type="ARBA" id="ARBA00013950"/>
    </source>
</evidence>
<evidence type="ECO:0000256" key="10">
    <source>
        <dbReference type="PROSITE-ProRule" id="PRU00524"/>
    </source>
</evidence>
<dbReference type="SUPFAM" id="SSF63380">
    <property type="entry name" value="Riboflavin synthase domain-like"/>
    <property type="match status" value="2"/>
</dbReference>
<feature type="domain" description="Lumazine-binding" evidence="11">
    <location>
        <begin position="88"/>
        <end position="184"/>
    </location>
</feature>
<comment type="function">
    <text evidence="2">Catalyzes the dismutation of two molecules of 6,7-dimethyl-8-ribityllumazine, resulting in the formation of riboflavin and 5-amino-6-(D-ribitylamino)uracil.</text>
</comment>
<dbReference type="PANTHER" id="PTHR21098:SF12">
    <property type="entry name" value="RIBOFLAVIN SYNTHASE"/>
    <property type="match status" value="1"/>
</dbReference>
<keyword evidence="6" id="KW-0686">Riboflavin biosynthesis</keyword>
<dbReference type="InterPro" id="IPR023366">
    <property type="entry name" value="ATP_synth_asu-like_sf"/>
</dbReference>
<keyword evidence="7" id="KW-0808">Transferase</keyword>
<dbReference type="GO" id="GO:0009231">
    <property type="term" value="P:riboflavin biosynthetic process"/>
    <property type="evidence" value="ECO:0007669"/>
    <property type="project" value="UniProtKB-KW"/>
</dbReference>
<comment type="catalytic activity">
    <reaction evidence="1">
        <text>2 6,7-dimethyl-8-(1-D-ribityl)lumazine + H(+) = 5-amino-6-(D-ribitylamino)uracil + riboflavin</text>
        <dbReference type="Rhea" id="RHEA:20772"/>
        <dbReference type="ChEBI" id="CHEBI:15378"/>
        <dbReference type="ChEBI" id="CHEBI:15934"/>
        <dbReference type="ChEBI" id="CHEBI:57986"/>
        <dbReference type="ChEBI" id="CHEBI:58201"/>
        <dbReference type="EC" id="2.5.1.9"/>
    </reaction>
</comment>
<keyword evidence="13" id="KW-1185">Reference proteome</keyword>
<evidence type="ECO:0000256" key="4">
    <source>
        <dbReference type="ARBA" id="ARBA00012827"/>
    </source>
</evidence>
<organism evidence="12 13">
    <name type="scientific">Helicobacter aurati</name>
    <dbReference type="NCBI Taxonomy" id="137778"/>
    <lineage>
        <taxon>Bacteria</taxon>
        <taxon>Pseudomonadati</taxon>
        <taxon>Campylobacterota</taxon>
        <taxon>Epsilonproteobacteria</taxon>
        <taxon>Campylobacterales</taxon>
        <taxon>Helicobacteraceae</taxon>
        <taxon>Helicobacter</taxon>
    </lineage>
</organism>
<dbReference type="NCBIfam" id="NF006767">
    <property type="entry name" value="PRK09289.1"/>
    <property type="match status" value="1"/>
</dbReference>
<evidence type="ECO:0000256" key="9">
    <source>
        <dbReference type="NCBIfam" id="TIGR00187"/>
    </source>
</evidence>
<sequence>MFSGLIRQFARVRNYRNNILCLESPLFPSLGDSIAINGACLTAIETQKDYFCVEISKETAQSIAIENLIGLVHIEPALQFSDGLHGHIVQGHIDSIGLIIKKETISNQTIFHVQADSKTLELMINKGSVCVDGVSLTINYVCDKYFELVVIPHTMQTTLFHAYQTGRRVNIETDIIVRSLFSLMQKHIANKQHNNITQAIFDSITLGY</sequence>
<proteinExistence type="predicted"/>
<dbReference type="EMBL" id="NXLW01000003">
    <property type="protein sequence ID" value="RDU73140.1"/>
    <property type="molecule type" value="Genomic_DNA"/>
</dbReference>
<dbReference type="RefSeq" id="WP_104762711.1">
    <property type="nucleotide sequence ID" value="NZ_FZPM01000006.1"/>
</dbReference>
<evidence type="ECO:0000256" key="7">
    <source>
        <dbReference type="ARBA" id="ARBA00022679"/>
    </source>
</evidence>
<dbReference type="OrthoDB" id="9788537at2"/>
<evidence type="ECO:0000256" key="8">
    <source>
        <dbReference type="ARBA" id="ARBA00022737"/>
    </source>
</evidence>
<feature type="repeat" description="Lumazine-binding" evidence="10">
    <location>
        <begin position="88"/>
        <end position="184"/>
    </location>
</feature>
<dbReference type="InterPro" id="IPR026017">
    <property type="entry name" value="Lumazine-bd_dom"/>
</dbReference>
<dbReference type="CDD" id="cd00402">
    <property type="entry name" value="Riboflavin_synthase_like"/>
    <property type="match status" value="1"/>
</dbReference>
<keyword evidence="8" id="KW-0677">Repeat</keyword>
<feature type="repeat" description="Lumazine-binding" evidence="10">
    <location>
        <begin position="1"/>
        <end position="87"/>
    </location>
</feature>
<evidence type="ECO:0000313" key="12">
    <source>
        <dbReference type="EMBL" id="RDU73140.1"/>
    </source>
</evidence>
<evidence type="ECO:0000256" key="6">
    <source>
        <dbReference type="ARBA" id="ARBA00022619"/>
    </source>
</evidence>
<reference evidence="12 13" key="1">
    <citation type="submission" date="2018-04" db="EMBL/GenBank/DDBJ databases">
        <title>Novel Campyloabacter and Helicobacter Species and Strains.</title>
        <authorList>
            <person name="Mannion A.J."/>
            <person name="Shen Z."/>
            <person name="Fox J.G."/>
        </authorList>
    </citation>
    <scope>NUCLEOTIDE SEQUENCE [LARGE SCALE GENOMIC DNA]</scope>
    <source>
        <strain evidence="12 13">MIT 97-5075</strain>
    </source>
</reference>
<name>A0A3D8J784_9HELI</name>
<protein>
    <recommendedName>
        <fullName evidence="5 9">Riboflavin synthase</fullName>
        <ecNumber evidence="4 9">2.5.1.9</ecNumber>
    </recommendedName>
</protein>
<dbReference type="GO" id="GO:0004746">
    <property type="term" value="F:riboflavin synthase activity"/>
    <property type="evidence" value="ECO:0007669"/>
    <property type="project" value="UniProtKB-UniRule"/>
</dbReference>
<gene>
    <name evidence="12" type="primary">ribE</name>
    <name evidence="12" type="ORF">CQA66_02645</name>
</gene>
<dbReference type="InterPro" id="IPR017938">
    <property type="entry name" value="Riboflavin_synthase-like_b-brl"/>
</dbReference>
<comment type="pathway">
    <text evidence="3">Cofactor biosynthesis; riboflavin biosynthesis; riboflavin from 2-hydroxy-3-oxobutyl phosphate and 5-amino-6-(D-ribitylamino)uracil: step 2/2.</text>
</comment>
<evidence type="ECO:0000256" key="1">
    <source>
        <dbReference type="ARBA" id="ARBA00000968"/>
    </source>
</evidence>
<dbReference type="Proteomes" id="UP000256424">
    <property type="component" value="Unassembled WGS sequence"/>
</dbReference>
<dbReference type="EC" id="2.5.1.9" evidence="4 9"/>